<proteinExistence type="predicted"/>
<dbReference type="InterPro" id="IPR007236">
    <property type="entry name" value="SlyX"/>
</dbReference>
<dbReference type="EMBL" id="VSSQ01000134">
    <property type="protein sequence ID" value="MPL80132.1"/>
    <property type="molecule type" value="Genomic_DNA"/>
</dbReference>
<evidence type="ECO:0000256" key="1">
    <source>
        <dbReference type="SAM" id="Coils"/>
    </source>
</evidence>
<comment type="caution">
    <text evidence="2">The sequence shown here is derived from an EMBL/GenBank/DDBJ whole genome shotgun (WGS) entry which is preliminary data.</text>
</comment>
<reference evidence="2" key="1">
    <citation type="submission" date="2019-08" db="EMBL/GenBank/DDBJ databases">
        <authorList>
            <person name="Kucharzyk K."/>
            <person name="Murdoch R.W."/>
            <person name="Higgins S."/>
            <person name="Loffler F."/>
        </authorList>
    </citation>
    <scope>NUCLEOTIDE SEQUENCE</scope>
</reference>
<accession>A0A644UMY3</accession>
<evidence type="ECO:0000313" key="2">
    <source>
        <dbReference type="EMBL" id="MPL80132.1"/>
    </source>
</evidence>
<name>A0A644UMY3_9ZZZZ</name>
<protein>
    <submittedName>
        <fullName evidence="2">Protein SlyX</fullName>
    </submittedName>
</protein>
<dbReference type="Pfam" id="PF04102">
    <property type="entry name" value="SlyX"/>
    <property type="match status" value="1"/>
</dbReference>
<organism evidence="2">
    <name type="scientific">bioreactor metagenome</name>
    <dbReference type="NCBI Taxonomy" id="1076179"/>
    <lineage>
        <taxon>unclassified sequences</taxon>
        <taxon>metagenomes</taxon>
        <taxon>ecological metagenomes</taxon>
    </lineage>
</organism>
<dbReference type="AlphaFoldDB" id="A0A644UMY3"/>
<gene>
    <name evidence="2" type="primary">slyX_1</name>
    <name evidence="2" type="ORF">SDC9_26025</name>
</gene>
<keyword evidence="1" id="KW-0175">Coiled coil</keyword>
<sequence>MGCRAASAGGKMTDRIERLEEQMAFLVKTVDELSDVVARQEREIVRLSRGVGLLMEREAEREFSDGGQIPLADQKPPHY</sequence>
<dbReference type="Gene3D" id="1.20.5.300">
    <property type="match status" value="1"/>
</dbReference>
<feature type="coiled-coil region" evidence="1">
    <location>
        <begin position="16"/>
        <end position="43"/>
    </location>
</feature>